<evidence type="ECO:0000256" key="4">
    <source>
        <dbReference type="ARBA" id="ARBA00022801"/>
    </source>
</evidence>
<dbReference type="InterPro" id="IPR010049">
    <property type="entry name" value="MTA_SAH_Nsdase"/>
</dbReference>
<keyword evidence="5" id="KW-0486">Methionine biosynthesis</keyword>
<proteinExistence type="predicted"/>
<keyword evidence="7" id="KW-0326">Glycosidase</keyword>
<dbReference type="Gene3D" id="3.40.50.1580">
    <property type="entry name" value="Nucleoside phosphorylase domain"/>
    <property type="match status" value="1"/>
</dbReference>
<dbReference type="GO" id="GO:0008930">
    <property type="term" value="F:methylthioadenosine nucleosidase activity"/>
    <property type="evidence" value="ECO:0007669"/>
    <property type="project" value="InterPro"/>
</dbReference>
<dbReference type="InterPro" id="IPR035994">
    <property type="entry name" value="Nucleoside_phosphorylase_sf"/>
</dbReference>
<dbReference type="PANTHER" id="PTHR46832:SF1">
    <property type="entry name" value="5'-METHYLTHIOADENOSINE_S-ADENOSYLHOMOCYSTEINE NUCLEOSIDASE"/>
    <property type="match status" value="1"/>
</dbReference>
<dbReference type="GO" id="GO:0019509">
    <property type="term" value="P:L-methionine salvage from methylthioadenosine"/>
    <property type="evidence" value="ECO:0007669"/>
    <property type="project" value="InterPro"/>
</dbReference>
<evidence type="ECO:0000256" key="2">
    <source>
        <dbReference type="ARBA" id="ARBA00011974"/>
    </source>
</evidence>
<comment type="pathway">
    <text evidence="1">Amino-acid biosynthesis; L-methionine biosynthesis via salvage pathway; S-methyl-5-thio-alpha-D-ribose 1-phosphate from S-methyl-5'-thioadenosine (hydrolase route): step 1/2.</text>
</comment>
<dbReference type="GO" id="GO:0019284">
    <property type="term" value="P:L-methionine salvage from S-adenosylmethionine"/>
    <property type="evidence" value="ECO:0007669"/>
    <property type="project" value="TreeGrafter"/>
</dbReference>
<evidence type="ECO:0000256" key="3">
    <source>
        <dbReference type="ARBA" id="ARBA00022605"/>
    </source>
</evidence>
<evidence type="ECO:0000313" key="7">
    <source>
        <dbReference type="EMBL" id="HJB74773.1"/>
    </source>
</evidence>
<protein>
    <recommendedName>
        <fullName evidence="2">adenosylhomocysteine nucleosidase</fullName>
        <ecNumber evidence="2">3.2.2.9</ecNumber>
    </recommendedName>
</protein>
<comment type="caution">
    <text evidence="7">The sequence shown here is derived from an EMBL/GenBank/DDBJ whole genome shotgun (WGS) entry which is preliminary data.</text>
</comment>
<evidence type="ECO:0000313" key="8">
    <source>
        <dbReference type="Proteomes" id="UP000823877"/>
    </source>
</evidence>
<dbReference type="GO" id="GO:0008782">
    <property type="term" value="F:adenosylhomocysteine nucleosidase activity"/>
    <property type="evidence" value="ECO:0007669"/>
    <property type="project" value="UniProtKB-EC"/>
</dbReference>
<dbReference type="CDD" id="cd09008">
    <property type="entry name" value="MTAN"/>
    <property type="match status" value="1"/>
</dbReference>
<accession>A0A9D2S8E7</accession>
<dbReference type="InterPro" id="IPR000845">
    <property type="entry name" value="Nucleoside_phosphorylase_d"/>
</dbReference>
<evidence type="ECO:0000256" key="5">
    <source>
        <dbReference type="ARBA" id="ARBA00023167"/>
    </source>
</evidence>
<reference evidence="7" key="2">
    <citation type="submission" date="2021-04" db="EMBL/GenBank/DDBJ databases">
        <authorList>
            <person name="Gilroy R."/>
        </authorList>
    </citation>
    <scope>NUCLEOTIDE SEQUENCE</scope>
    <source>
        <strain evidence="7">CHK188-16595</strain>
    </source>
</reference>
<organism evidence="7 8">
    <name type="scientific">Candidatus Eubacterium faecale</name>
    <dbReference type="NCBI Taxonomy" id="2838568"/>
    <lineage>
        <taxon>Bacteria</taxon>
        <taxon>Bacillati</taxon>
        <taxon>Bacillota</taxon>
        <taxon>Clostridia</taxon>
        <taxon>Eubacteriales</taxon>
        <taxon>Eubacteriaceae</taxon>
        <taxon>Eubacterium</taxon>
    </lineage>
</organism>
<keyword evidence="3" id="KW-0028">Amino-acid biosynthesis</keyword>
<dbReference type="GO" id="GO:0009164">
    <property type="term" value="P:nucleoside catabolic process"/>
    <property type="evidence" value="ECO:0007669"/>
    <property type="project" value="InterPro"/>
</dbReference>
<dbReference type="EMBL" id="DWXN01000008">
    <property type="protein sequence ID" value="HJB74773.1"/>
    <property type="molecule type" value="Genomic_DNA"/>
</dbReference>
<dbReference type="Pfam" id="PF01048">
    <property type="entry name" value="PNP_UDP_1"/>
    <property type="match status" value="1"/>
</dbReference>
<dbReference type="SUPFAM" id="SSF53167">
    <property type="entry name" value="Purine and uridine phosphorylases"/>
    <property type="match status" value="1"/>
</dbReference>
<name>A0A9D2S8E7_9FIRM</name>
<keyword evidence="4 7" id="KW-0378">Hydrolase</keyword>
<dbReference type="PANTHER" id="PTHR46832">
    <property type="entry name" value="5'-METHYLTHIOADENOSINE/S-ADENOSYLHOMOCYSTEINE NUCLEOSIDASE"/>
    <property type="match status" value="1"/>
</dbReference>
<dbReference type="NCBIfam" id="TIGR01704">
    <property type="entry name" value="MTA_SAH-Nsdase"/>
    <property type="match status" value="1"/>
</dbReference>
<dbReference type="Proteomes" id="UP000823877">
    <property type="component" value="Unassembled WGS sequence"/>
</dbReference>
<evidence type="ECO:0000256" key="1">
    <source>
        <dbReference type="ARBA" id="ARBA00004945"/>
    </source>
</evidence>
<feature type="domain" description="Nucleoside phosphorylase" evidence="6">
    <location>
        <begin position="2"/>
        <end position="226"/>
    </location>
</feature>
<reference evidence="7" key="1">
    <citation type="journal article" date="2021" name="PeerJ">
        <title>Extensive microbial diversity within the chicken gut microbiome revealed by metagenomics and culture.</title>
        <authorList>
            <person name="Gilroy R."/>
            <person name="Ravi A."/>
            <person name="Getino M."/>
            <person name="Pursley I."/>
            <person name="Horton D.L."/>
            <person name="Alikhan N.F."/>
            <person name="Baker D."/>
            <person name="Gharbi K."/>
            <person name="Hall N."/>
            <person name="Watson M."/>
            <person name="Adriaenssens E.M."/>
            <person name="Foster-Nyarko E."/>
            <person name="Jarju S."/>
            <person name="Secka A."/>
            <person name="Antonio M."/>
            <person name="Oren A."/>
            <person name="Chaudhuri R.R."/>
            <person name="La Ragione R."/>
            <person name="Hildebrand F."/>
            <person name="Pallen M.J."/>
        </authorList>
    </citation>
    <scope>NUCLEOTIDE SEQUENCE</scope>
    <source>
        <strain evidence="7">CHK188-16595</strain>
    </source>
</reference>
<evidence type="ECO:0000259" key="6">
    <source>
        <dbReference type="Pfam" id="PF01048"/>
    </source>
</evidence>
<dbReference type="AlphaFoldDB" id="A0A9D2S8E7"/>
<sequence>MIGIIGAMDVEIKAVQKRIEDCVSQEIAGCAFACGHINGVMVCAARCNPGKVNAALCAQIIIDRFHADKIINIGVGCSLSPDVAIKNIVIASDVCQYDIDITALGEPRGYINGLNQIKVKTDPQISERLAQIAIQSGEKIHRGTIASGDTFIAGEEMKTKIASAFGAVCGEMEGGAIAQTAAANGIPFAVLRSVSDGGDSAAAMDYPTFKKTAAEKSTAIILKYLEGEKTQLEFTPQ</sequence>
<dbReference type="GO" id="GO:0005829">
    <property type="term" value="C:cytosol"/>
    <property type="evidence" value="ECO:0007669"/>
    <property type="project" value="TreeGrafter"/>
</dbReference>
<dbReference type="EC" id="3.2.2.9" evidence="2"/>
<dbReference type="NCBIfam" id="NF004079">
    <property type="entry name" value="PRK05584.1"/>
    <property type="match status" value="1"/>
</dbReference>
<gene>
    <name evidence="7" type="ORF">IAA37_03770</name>
</gene>